<organism evidence="2 3">
    <name type="scientific">Eumeta variegata</name>
    <name type="common">Bagworm moth</name>
    <name type="synonym">Eumeta japonica</name>
    <dbReference type="NCBI Taxonomy" id="151549"/>
    <lineage>
        <taxon>Eukaryota</taxon>
        <taxon>Metazoa</taxon>
        <taxon>Ecdysozoa</taxon>
        <taxon>Arthropoda</taxon>
        <taxon>Hexapoda</taxon>
        <taxon>Insecta</taxon>
        <taxon>Pterygota</taxon>
        <taxon>Neoptera</taxon>
        <taxon>Endopterygota</taxon>
        <taxon>Lepidoptera</taxon>
        <taxon>Glossata</taxon>
        <taxon>Ditrysia</taxon>
        <taxon>Tineoidea</taxon>
        <taxon>Psychidae</taxon>
        <taxon>Oiketicinae</taxon>
        <taxon>Eumeta</taxon>
    </lineage>
</organism>
<evidence type="ECO:0000313" key="3">
    <source>
        <dbReference type="Proteomes" id="UP000299102"/>
    </source>
</evidence>
<name>A0A4C1VD91_EUMVA</name>
<evidence type="ECO:0000256" key="1">
    <source>
        <dbReference type="SAM" id="MobiDB-lite"/>
    </source>
</evidence>
<protein>
    <submittedName>
        <fullName evidence="2">Uncharacterized protein</fullName>
    </submittedName>
</protein>
<comment type="caution">
    <text evidence="2">The sequence shown here is derived from an EMBL/GenBank/DDBJ whole genome shotgun (WGS) entry which is preliminary data.</text>
</comment>
<accession>A0A4C1VD91</accession>
<sequence>MHLHKCGSLTLQPKQSATRPPEESRRRTRLGEGSACNRSPYFEARAALSLALSARGASSTIARERFCYLFCLRSTTRCKYDPPRWSNTGGCQLPLSPTRRPLLYRADGLACVRKYALIGLELNKRSSVNSSVVKIKRQRILRSGLKALSH</sequence>
<keyword evidence="3" id="KW-1185">Reference proteome</keyword>
<evidence type="ECO:0000313" key="2">
    <source>
        <dbReference type="EMBL" id="GBP35914.1"/>
    </source>
</evidence>
<feature type="region of interest" description="Disordered" evidence="1">
    <location>
        <begin position="1"/>
        <end position="34"/>
    </location>
</feature>
<dbReference type="Proteomes" id="UP000299102">
    <property type="component" value="Unassembled WGS sequence"/>
</dbReference>
<proteinExistence type="predicted"/>
<dbReference type="EMBL" id="BGZK01000311">
    <property type="protein sequence ID" value="GBP35914.1"/>
    <property type="molecule type" value="Genomic_DNA"/>
</dbReference>
<gene>
    <name evidence="2" type="ORF">EVAR_23163_1</name>
</gene>
<dbReference type="AlphaFoldDB" id="A0A4C1VD91"/>
<reference evidence="2 3" key="1">
    <citation type="journal article" date="2019" name="Commun. Biol.">
        <title>The bagworm genome reveals a unique fibroin gene that provides high tensile strength.</title>
        <authorList>
            <person name="Kono N."/>
            <person name="Nakamura H."/>
            <person name="Ohtoshi R."/>
            <person name="Tomita M."/>
            <person name="Numata K."/>
            <person name="Arakawa K."/>
        </authorList>
    </citation>
    <scope>NUCLEOTIDE SEQUENCE [LARGE SCALE GENOMIC DNA]</scope>
</reference>